<sequence>MSNRDVVICSFYTPDEYYGGHARELREQLTAIGVGHELLEIQKNPGEDWADVTRRKIGFIRDICHKHPDKMVFWIDVDCRITHLPDYISNTTADLIGFQRSFGSPLQIGYHNRTRFWEPSFWGVNATEQGRKLVEDAYELEQRADIKATDDYFLEEAWRANAKKLTFQMIPATAIVRDRKLVEPGSRDSFFVFGSSGNVADFKDKVVQHGTGSKTSTKKKLLKQAKKIEKALPDSIKKPLRRLADSTGVTGLLTSGKAKSIDPERSRMVGEMLGGGIKGDAQLFVKARAEFENKYIPSFGEASIIHASEAFLSYAGKESDDLIRLAWWSKPFPGNFGDWLSPLIVSHYTPARITLQSPVKPAAKKHIIALGSIGRFIKANSVVLGTGISTDDVELNRKADYVSVRGPITARVLKESGGPSVENFGDPGLALSRIIPVTRGETNGRIAFIRHFSHTSIPMQLPEHMDELSVLMSKPDTIADFVATLAKYDKVLTSAMHVMITCQSYGIPCGLVTFEGYEENVHGSGIKYEDYALGAGVEVMNPQVVGLDLSRQNLDNLIRDIRVSEAKKDEVIEHIHQALSRFGKK</sequence>
<keyword evidence="3" id="KW-1185">Reference proteome</keyword>
<dbReference type="KEGG" id="aqg:HRU87_00615"/>
<reference evidence="2 3" key="1">
    <citation type="submission" date="2020-05" db="EMBL/GenBank/DDBJ databases">
        <title>Aquirufa sp. strain 15G-AUS-rot a new Aquirufa species.</title>
        <authorList>
            <person name="Pitt A."/>
            <person name="Hahn M.W."/>
        </authorList>
    </citation>
    <scope>NUCLEOTIDE SEQUENCE [LARGE SCALE GENOMIC DNA]</scope>
    <source>
        <strain evidence="2 3">15G-AUS-rot</strain>
    </source>
</reference>
<keyword evidence="2" id="KW-0808">Transferase</keyword>
<dbReference type="RefSeq" id="WP_173493048.1">
    <property type="nucleotide sequence ID" value="NZ_CP054056.1"/>
</dbReference>
<evidence type="ECO:0000259" key="1">
    <source>
        <dbReference type="Pfam" id="PF04230"/>
    </source>
</evidence>
<gene>
    <name evidence="2" type="ORF">HRU87_00615</name>
</gene>
<dbReference type="Pfam" id="PF04230">
    <property type="entry name" value="PS_pyruv_trans"/>
    <property type="match status" value="1"/>
</dbReference>
<proteinExistence type="predicted"/>
<evidence type="ECO:0000313" key="2">
    <source>
        <dbReference type="EMBL" id="QKJ24749.1"/>
    </source>
</evidence>
<protein>
    <submittedName>
        <fullName evidence="2">Polysaccharide pyruvyl transferase family protein</fullName>
    </submittedName>
</protein>
<feature type="domain" description="Polysaccharide pyruvyl transferase" evidence="1">
    <location>
        <begin position="364"/>
        <end position="509"/>
    </location>
</feature>
<evidence type="ECO:0000313" key="3">
    <source>
        <dbReference type="Proteomes" id="UP000501003"/>
    </source>
</evidence>
<dbReference type="InterPro" id="IPR007345">
    <property type="entry name" value="Polysacch_pyruvyl_Trfase"/>
</dbReference>
<dbReference type="Proteomes" id="UP000501003">
    <property type="component" value="Chromosome"/>
</dbReference>
<dbReference type="EMBL" id="CP054056">
    <property type="protein sequence ID" value="QKJ24749.1"/>
    <property type="molecule type" value="Genomic_DNA"/>
</dbReference>
<dbReference type="AlphaFoldDB" id="A0A7D4Q3G2"/>
<accession>A0A7D4Q3G2</accession>
<organism evidence="2 3">
    <name type="scientific">Aquiluna borgnonia</name>
    <dbReference type="NCBI Taxonomy" id="2499157"/>
    <lineage>
        <taxon>Bacteria</taxon>
        <taxon>Bacillati</taxon>
        <taxon>Actinomycetota</taxon>
        <taxon>Actinomycetes</taxon>
        <taxon>Micrococcales</taxon>
        <taxon>Microbacteriaceae</taxon>
        <taxon>Luna cluster</taxon>
        <taxon>Luna-1 subcluster</taxon>
        <taxon>Aquiluna</taxon>
    </lineage>
</organism>
<name>A0A7D4Q3G2_9MICO</name>
<dbReference type="GO" id="GO:0016740">
    <property type="term" value="F:transferase activity"/>
    <property type="evidence" value="ECO:0007669"/>
    <property type="project" value="UniProtKB-KW"/>
</dbReference>